<dbReference type="Proteomes" id="UP001596328">
    <property type="component" value="Unassembled WGS sequence"/>
</dbReference>
<organism evidence="2 3">
    <name type="scientific">Halobium palmae</name>
    <dbReference type="NCBI Taxonomy" id="1776492"/>
    <lineage>
        <taxon>Archaea</taxon>
        <taxon>Methanobacteriati</taxon>
        <taxon>Methanobacteriota</taxon>
        <taxon>Stenosarchaea group</taxon>
        <taxon>Halobacteria</taxon>
        <taxon>Halobacteriales</taxon>
        <taxon>Haloferacaceae</taxon>
        <taxon>Halobium</taxon>
    </lineage>
</organism>
<keyword evidence="3" id="KW-1185">Reference proteome</keyword>
<feature type="region of interest" description="Disordered" evidence="1">
    <location>
        <begin position="163"/>
        <end position="185"/>
    </location>
</feature>
<evidence type="ECO:0000313" key="3">
    <source>
        <dbReference type="Proteomes" id="UP001596328"/>
    </source>
</evidence>
<name>A0ABD5RTY2_9EURY</name>
<accession>A0ABD5RTY2</accession>
<sequence length="431" mass="48205">MPKVHRYVPSSPKTGHYIRAHVGGPAPITLQTTSLAEAIIEHLEYTDTTDIPGRIVWPMYRAGILYTDRSGGPTDDDISDYLEDSETSFETGTTPDYLESLIEFLKQYEGPETSRASRLLAQFSAEPTLSSSSGSSWVEASDFDSGRDVVGDALEEWHDADRFGTPEIEDSPVKGRKPSISAGTAIQDLPDEERFNYLLRWWTNGSSEQTITKLQKLYESNPSAVLQSLEQFYHHPWTIPPVVVGPDKELQFFQELPDNGFVCLCMDYRPAQSSDSEEDQLPTFELLIVHSSVECVHVISVSDEYYISNWGMRKGGLSHEDFTPKLAHTAILEQVDLLRSVERAILRLEDYYKQIPAVKTGYGPAVNDPEINPPSVGELQYLTTTCDSSKEDPYIDHAEGRLIVEDGAPGRSYIGKTTMSGNLDILVEFDY</sequence>
<dbReference type="EMBL" id="JBHSWU010000001">
    <property type="protein sequence ID" value="MFC6722880.1"/>
    <property type="molecule type" value="Genomic_DNA"/>
</dbReference>
<evidence type="ECO:0000256" key="1">
    <source>
        <dbReference type="SAM" id="MobiDB-lite"/>
    </source>
</evidence>
<gene>
    <name evidence="2" type="ORF">ACFQE1_00370</name>
</gene>
<proteinExistence type="predicted"/>
<reference evidence="2 3" key="1">
    <citation type="journal article" date="2019" name="Int. J. Syst. Evol. Microbiol.">
        <title>The Global Catalogue of Microorganisms (GCM) 10K type strain sequencing project: providing services to taxonomists for standard genome sequencing and annotation.</title>
        <authorList>
            <consortium name="The Broad Institute Genomics Platform"/>
            <consortium name="The Broad Institute Genome Sequencing Center for Infectious Disease"/>
            <person name="Wu L."/>
            <person name="Ma J."/>
        </authorList>
    </citation>
    <scope>NUCLEOTIDE SEQUENCE [LARGE SCALE GENOMIC DNA]</scope>
    <source>
        <strain evidence="2 3">NBRC 111368</strain>
    </source>
</reference>
<evidence type="ECO:0008006" key="4">
    <source>
        <dbReference type="Google" id="ProtNLM"/>
    </source>
</evidence>
<protein>
    <recommendedName>
        <fullName evidence="4">DUF1963 domain-containing protein</fullName>
    </recommendedName>
</protein>
<comment type="caution">
    <text evidence="2">The sequence shown here is derived from an EMBL/GenBank/DDBJ whole genome shotgun (WGS) entry which is preliminary data.</text>
</comment>
<dbReference type="AlphaFoldDB" id="A0ABD5RTY2"/>
<evidence type="ECO:0000313" key="2">
    <source>
        <dbReference type="EMBL" id="MFC6722880.1"/>
    </source>
</evidence>